<keyword evidence="1" id="KW-0472">Membrane</keyword>
<evidence type="ECO:0000256" key="1">
    <source>
        <dbReference type="SAM" id="Phobius"/>
    </source>
</evidence>
<evidence type="ECO:0000313" key="2">
    <source>
        <dbReference type="EMBL" id="MBB6500072.1"/>
    </source>
</evidence>
<accession>A0A7X0MI73</accession>
<name>A0A7X0MI73_9SPHI</name>
<feature type="transmembrane region" description="Helical" evidence="1">
    <location>
        <begin position="105"/>
        <end position="122"/>
    </location>
</feature>
<dbReference type="EMBL" id="JACHCC010000005">
    <property type="protein sequence ID" value="MBB6500072.1"/>
    <property type="molecule type" value="Genomic_DNA"/>
</dbReference>
<feature type="transmembrane region" description="Helical" evidence="1">
    <location>
        <begin position="56"/>
        <end position="79"/>
    </location>
</feature>
<dbReference type="Proteomes" id="UP000521017">
    <property type="component" value="Unassembled WGS sequence"/>
</dbReference>
<evidence type="ECO:0000313" key="3">
    <source>
        <dbReference type="Proteomes" id="UP000521017"/>
    </source>
</evidence>
<reference evidence="2 3" key="1">
    <citation type="submission" date="2020-08" db="EMBL/GenBank/DDBJ databases">
        <title>Genomic Encyclopedia of Type Strains, Phase IV (KMG-V): Genome sequencing to study the core and pangenomes of soil and plant-associated prokaryotes.</title>
        <authorList>
            <person name="Whitman W."/>
        </authorList>
    </citation>
    <scope>NUCLEOTIDE SEQUENCE [LARGE SCALE GENOMIC DNA]</scope>
    <source>
        <strain evidence="2 3">M2T3</strain>
    </source>
</reference>
<organism evidence="2 3">
    <name type="scientific">Pedobacter cryoconitis</name>
    <dbReference type="NCBI Taxonomy" id="188932"/>
    <lineage>
        <taxon>Bacteria</taxon>
        <taxon>Pseudomonadati</taxon>
        <taxon>Bacteroidota</taxon>
        <taxon>Sphingobacteriia</taxon>
        <taxon>Sphingobacteriales</taxon>
        <taxon>Sphingobacteriaceae</taxon>
        <taxon>Pedobacter</taxon>
    </lineage>
</organism>
<protein>
    <submittedName>
        <fullName evidence="2">Uncharacterized protein</fullName>
    </submittedName>
</protein>
<gene>
    <name evidence="2" type="ORF">HDF25_002216</name>
</gene>
<comment type="caution">
    <text evidence="2">The sequence shown here is derived from an EMBL/GenBank/DDBJ whole genome shotgun (WGS) entry which is preliminary data.</text>
</comment>
<keyword evidence="1" id="KW-0812">Transmembrane</keyword>
<keyword evidence="1" id="KW-1133">Transmembrane helix</keyword>
<feature type="transmembrane region" description="Helical" evidence="1">
    <location>
        <begin position="25"/>
        <end position="44"/>
    </location>
</feature>
<proteinExistence type="predicted"/>
<dbReference type="AlphaFoldDB" id="A0A7X0MI73"/>
<sequence>MFKNLVTTLYKVMYNKRIKQSNDPKIFGCLTSSLFLFAFFLNIITTYEIISRTRVVIYYGKISSFIIFGTFSFFMYLLLFRVFNVDQDDIGTSGYEIEKTTTRKVWMIYIINTSLLFILPLLRKFIFKV</sequence>